<dbReference type="Proteomes" id="UP000187209">
    <property type="component" value="Unassembled WGS sequence"/>
</dbReference>
<dbReference type="EMBL" id="MPUH01002049">
    <property type="protein sequence ID" value="OMJ65581.1"/>
    <property type="molecule type" value="Genomic_DNA"/>
</dbReference>
<organism evidence="1 2">
    <name type="scientific">Stentor coeruleus</name>
    <dbReference type="NCBI Taxonomy" id="5963"/>
    <lineage>
        <taxon>Eukaryota</taxon>
        <taxon>Sar</taxon>
        <taxon>Alveolata</taxon>
        <taxon>Ciliophora</taxon>
        <taxon>Postciliodesmatophora</taxon>
        <taxon>Heterotrichea</taxon>
        <taxon>Heterotrichida</taxon>
        <taxon>Stentoridae</taxon>
        <taxon>Stentor</taxon>
    </lineage>
</organism>
<evidence type="ECO:0000313" key="1">
    <source>
        <dbReference type="EMBL" id="OMJ65581.1"/>
    </source>
</evidence>
<keyword evidence="2" id="KW-1185">Reference proteome</keyword>
<evidence type="ECO:0000313" key="2">
    <source>
        <dbReference type="Proteomes" id="UP000187209"/>
    </source>
</evidence>
<comment type="caution">
    <text evidence="1">The sequence shown here is derived from an EMBL/GenBank/DDBJ whole genome shotgun (WGS) entry which is preliminary data.</text>
</comment>
<reference evidence="1 2" key="1">
    <citation type="submission" date="2016-11" db="EMBL/GenBank/DDBJ databases">
        <title>The macronuclear genome of Stentor coeruleus: a giant cell with tiny introns.</title>
        <authorList>
            <person name="Slabodnick M."/>
            <person name="Ruby J.G."/>
            <person name="Reiff S.B."/>
            <person name="Swart E.C."/>
            <person name="Gosai S."/>
            <person name="Prabakaran S."/>
            <person name="Witkowska E."/>
            <person name="Larue G.E."/>
            <person name="Fisher S."/>
            <person name="Freeman R.M."/>
            <person name="Gunawardena J."/>
            <person name="Chu W."/>
            <person name="Stover N.A."/>
            <person name="Gregory B.D."/>
            <person name="Nowacki M."/>
            <person name="Derisi J."/>
            <person name="Roy S.W."/>
            <person name="Marshall W.F."/>
            <person name="Sood P."/>
        </authorList>
    </citation>
    <scope>NUCLEOTIDE SEQUENCE [LARGE SCALE GENOMIC DNA]</scope>
    <source>
        <strain evidence="1">WM001</strain>
    </source>
</reference>
<dbReference type="AlphaFoldDB" id="A0A1R2AM23"/>
<accession>A0A1R2AM23</accession>
<sequence>MIGFMAILPIISLADEECKYFVCDEWVSDTCLYIEDSVAVYTPCLGNTYCPDFTFNLTSNVYCKTGEEEGTSKNSCFKYAKKDKECNDTKICVPGYYCNEGICSEAVSKDSQKKSCKTRGCGIGLVCNNETCTNYFSLSEGSPATTKYACASGRLAGGVCLASDKSPHIPMECSNDDNCKGTANITTACRCTRDEIPKKYCELHESDDMVIEAMKATSDKYFELADYLWYQVKNYPILEYSTRCHKNDSVEIKYYEKLKKIKEKCYDSAAGLAFSVILALLILA</sequence>
<name>A0A1R2AM23_9CILI</name>
<gene>
    <name evidence="1" type="ORF">SteCoe_37960</name>
</gene>
<protein>
    <submittedName>
        <fullName evidence="1">Uncharacterized protein</fullName>
    </submittedName>
</protein>
<proteinExistence type="predicted"/>